<dbReference type="EMBL" id="JARQWQ010000198">
    <property type="protein sequence ID" value="KAK2547247.1"/>
    <property type="molecule type" value="Genomic_DNA"/>
</dbReference>
<evidence type="ECO:0000313" key="3">
    <source>
        <dbReference type="Proteomes" id="UP001249851"/>
    </source>
</evidence>
<feature type="compositionally biased region" description="Polar residues" evidence="1">
    <location>
        <begin position="97"/>
        <end position="106"/>
    </location>
</feature>
<proteinExistence type="predicted"/>
<name>A0AAD9URQ4_ACRCE</name>
<dbReference type="AlphaFoldDB" id="A0AAD9URQ4"/>
<comment type="caution">
    <text evidence="2">The sequence shown here is derived from an EMBL/GenBank/DDBJ whole genome shotgun (WGS) entry which is preliminary data.</text>
</comment>
<feature type="non-terminal residue" evidence="2">
    <location>
        <position position="1"/>
    </location>
</feature>
<dbReference type="Proteomes" id="UP001249851">
    <property type="component" value="Unassembled WGS sequence"/>
</dbReference>
<feature type="region of interest" description="Disordered" evidence="1">
    <location>
        <begin position="83"/>
        <end position="106"/>
    </location>
</feature>
<accession>A0AAD9URQ4</accession>
<protein>
    <submittedName>
        <fullName evidence="2">Uncharacterized protein</fullName>
    </submittedName>
</protein>
<reference evidence="2" key="2">
    <citation type="journal article" date="2023" name="Science">
        <title>Genomic signatures of disease resistance in endangered staghorn corals.</title>
        <authorList>
            <person name="Vollmer S.V."/>
            <person name="Selwyn J.D."/>
            <person name="Despard B.A."/>
            <person name="Roesel C.L."/>
        </authorList>
    </citation>
    <scope>NUCLEOTIDE SEQUENCE</scope>
    <source>
        <strain evidence="2">K2</strain>
    </source>
</reference>
<feature type="region of interest" description="Disordered" evidence="1">
    <location>
        <begin position="13"/>
        <end position="38"/>
    </location>
</feature>
<evidence type="ECO:0000313" key="2">
    <source>
        <dbReference type="EMBL" id="KAK2547247.1"/>
    </source>
</evidence>
<keyword evidence="3" id="KW-1185">Reference proteome</keyword>
<organism evidence="2 3">
    <name type="scientific">Acropora cervicornis</name>
    <name type="common">Staghorn coral</name>
    <dbReference type="NCBI Taxonomy" id="6130"/>
    <lineage>
        <taxon>Eukaryota</taxon>
        <taxon>Metazoa</taxon>
        <taxon>Cnidaria</taxon>
        <taxon>Anthozoa</taxon>
        <taxon>Hexacorallia</taxon>
        <taxon>Scleractinia</taxon>
        <taxon>Astrocoeniina</taxon>
        <taxon>Acroporidae</taxon>
        <taxon>Acropora</taxon>
    </lineage>
</organism>
<gene>
    <name evidence="2" type="ORF">P5673_032876</name>
</gene>
<reference evidence="2" key="1">
    <citation type="journal article" date="2023" name="G3 (Bethesda)">
        <title>Whole genome assembly and annotation of the endangered Caribbean coral Acropora cervicornis.</title>
        <authorList>
            <person name="Selwyn J.D."/>
            <person name="Vollmer S.V."/>
        </authorList>
    </citation>
    <scope>NUCLEOTIDE SEQUENCE</scope>
    <source>
        <strain evidence="2">K2</strain>
    </source>
</reference>
<sequence length="318" mass="35278">VCRQCRGDHHRTVGSIEMASDVQDPRPSPTSHPEPLIHEPSCSAEFAEEIVELPQLPPATEESEQLSADPVLHVRFQEDLISKHSNCNSDPSDRLSDTLSRQNGSSPLRYSTAFTTSIISSEWLLKEGSARRGHSANLTMSSRTQRYYRKKAEQAIEGVLKSIAPGNVSWLYQQVIQRRTRLQTAEGIVEDTLVCGASLKKSLAGLDSTQTDGVQALATLENIANELKQAGLDSTIADNILTRLKAGRQYLKMDFKIHTASESPCAEHCRLFALSRTVTEYKGQCQHQHSISCDRCEDLKNAVSDLQLAVDSREVHLR</sequence>
<evidence type="ECO:0000256" key="1">
    <source>
        <dbReference type="SAM" id="MobiDB-lite"/>
    </source>
</evidence>